<dbReference type="Proteomes" id="UP000295293">
    <property type="component" value="Unassembled WGS sequence"/>
</dbReference>
<keyword evidence="3" id="KW-1185">Reference proteome</keyword>
<feature type="transmembrane region" description="Helical" evidence="1">
    <location>
        <begin position="277"/>
        <end position="298"/>
    </location>
</feature>
<evidence type="ECO:0000256" key="1">
    <source>
        <dbReference type="SAM" id="Phobius"/>
    </source>
</evidence>
<dbReference type="RefSeq" id="WP_133821845.1">
    <property type="nucleotide sequence ID" value="NZ_SNZH01000027.1"/>
</dbReference>
<dbReference type="OrthoDB" id="9792847at2"/>
<feature type="transmembrane region" description="Helical" evidence="1">
    <location>
        <begin position="203"/>
        <end position="223"/>
    </location>
</feature>
<feature type="transmembrane region" description="Helical" evidence="1">
    <location>
        <begin position="238"/>
        <end position="257"/>
    </location>
</feature>
<accession>A0A4R6YIG5</accession>
<evidence type="ECO:0000313" key="3">
    <source>
        <dbReference type="Proteomes" id="UP000295293"/>
    </source>
</evidence>
<dbReference type="Pfam" id="PF01944">
    <property type="entry name" value="SpoIIM"/>
    <property type="match status" value="1"/>
</dbReference>
<evidence type="ECO:0000313" key="2">
    <source>
        <dbReference type="EMBL" id="TDR36664.1"/>
    </source>
</evidence>
<feature type="transmembrane region" description="Helical" evidence="1">
    <location>
        <begin position="112"/>
        <end position="133"/>
    </location>
</feature>
<comment type="caution">
    <text evidence="2">The sequence shown here is derived from an EMBL/GenBank/DDBJ whole genome shotgun (WGS) entry which is preliminary data.</text>
</comment>
<feature type="transmembrane region" description="Helical" evidence="1">
    <location>
        <begin position="174"/>
        <end position="196"/>
    </location>
</feature>
<dbReference type="PANTHER" id="PTHR35337:SF1">
    <property type="entry name" value="SLR1478 PROTEIN"/>
    <property type="match status" value="1"/>
</dbReference>
<reference evidence="2 3" key="1">
    <citation type="submission" date="2019-03" db="EMBL/GenBank/DDBJ databases">
        <title>Genomic Encyclopedia of Type Strains, Phase IV (KMG-IV): sequencing the most valuable type-strain genomes for metagenomic binning, comparative biology and taxonomic classification.</title>
        <authorList>
            <person name="Goeker M."/>
        </authorList>
    </citation>
    <scope>NUCLEOTIDE SEQUENCE [LARGE SCALE GENOMIC DNA]</scope>
    <source>
        <strain evidence="2 3">DSM 21667</strain>
    </source>
</reference>
<gene>
    <name evidence="2" type="ORF">DFR29_12714</name>
</gene>
<proteinExistence type="predicted"/>
<keyword evidence="1" id="KW-0472">Membrane</keyword>
<dbReference type="AlphaFoldDB" id="A0A4R6YIG5"/>
<organism evidence="2 3">
    <name type="scientific">Tahibacter aquaticus</name>
    <dbReference type="NCBI Taxonomy" id="520092"/>
    <lineage>
        <taxon>Bacteria</taxon>
        <taxon>Pseudomonadati</taxon>
        <taxon>Pseudomonadota</taxon>
        <taxon>Gammaproteobacteria</taxon>
        <taxon>Lysobacterales</taxon>
        <taxon>Rhodanobacteraceae</taxon>
        <taxon>Tahibacter</taxon>
    </lineage>
</organism>
<keyword evidence="1" id="KW-1133">Transmembrane helix</keyword>
<dbReference type="PANTHER" id="PTHR35337">
    <property type="entry name" value="SLR1478 PROTEIN"/>
    <property type="match status" value="1"/>
</dbReference>
<dbReference type="InterPro" id="IPR002798">
    <property type="entry name" value="SpoIIM-like"/>
</dbReference>
<dbReference type="EMBL" id="SNZH01000027">
    <property type="protein sequence ID" value="TDR36664.1"/>
    <property type="molecule type" value="Genomic_DNA"/>
</dbReference>
<sequence>MKQDIFQERHEPEWQALEQWLKQRTRPRVQERSRDAEGVFGDLEFPGAYRRVCQHLALAQRRGYSVVLIDRLQDLVHRGHLVLYRPRSPRLQAVVQFFGAEFPRLVRSQWRAMWLSAALMFLPMLTIMALLQYRPELVHSIMPAEQIAKLEAMYDPADSDARLGRESGSDVQMFGVYIMNNISIGFRTFASGLIFCVGSIFSLVFNGVFFGAAFGHLIAIGYGEPLWRFVVGHSAPELLAIVISGGAGMQLGFALIAPGRRSRGRALVEAGILGAKLVFGVFVLLLFAAFVEAFWSSIGWMPNLVKLGVGAALWLAILLWLWRGGRGAAHAG</sequence>
<name>A0A4R6YIG5_9GAMM</name>
<protein>
    <submittedName>
        <fullName evidence="2">Putative membrane protein SpoIIM required for sporulation</fullName>
    </submittedName>
</protein>
<keyword evidence="1" id="KW-0812">Transmembrane</keyword>
<feature type="transmembrane region" description="Helical" evidence="1">
    <location>
        <begin position="304"/>
        <end position="322"/>
    </location>
</feature>